<dbReference type="EMBL" id="JACKTY010000020">
    <property type="protein sequence ID" value="MCV7226211.1"/>
    <property type="molecule type" value="Genomic_DNA"/>
</dbReference>
<organism evidence="1 2">
    <name type="scientific">Mycolicibacterium komossense</name>
    <dbReference type="NCBI Taxonomy" id="1779"/>
    <lineage>
        <taxon>Bacteria</taxon>
        <taxon>Bacillati</taxon>
        <taxon>Actinomycetota</taxon>
        <taxon>Actinomycetes</taxon>
        <taxon>Mycobacteriales</taxon>
        <taxon>Mycobacteriaceae</taxon>
        <taxon>Mycolicibacterium</taxon>
    </lineage>
</organism>
<dbReference type="Gene3D" id="1.10.287.850">
    <property type="entry name" value="HP0062-like domain"/>
    <property type="match status" value="1"/>
</dbReference>
<reference evidence="1 2" key="1">
    <citation type="journal article" date="2022" name="BMC Genomics">
        <title>Comparative genome analysis of mycobacteria focusing on tRNA and non-coding RNA.</title>
        <authorList>
            <person name="Behra P.R.K."/>
            <person name="Pettersson B.M.F."/>
            <person name="Ramesh M."/>
            <person name="Das S."/>
            <person name="Dasgupta S."/>
            <person name="Kirsebom L.A."/>
        </authorList>
    </citation>
    <scope>NUCLEOTIDE SEQUENCE [LARGE SCALE GENOMIC DNA]</scope>
    <source>
        <strain evidence="1 2">DSM 44078</strain>
    </source>
</reference>
<proteinExistence type="predicted"/>
<evidence type="ECO:0000313" key="1">
    <source>
        <dbReference type="EMBL" id="MCV7226211.1"/>
    </source>
</evidence>
<dbReference type="RefSeq" id="WP_264067039.1">
    <property type="nucleotide sequence ID" value="NZ_JACKTY010000020.1"/>
</dbReference>
<comment type="caution">
    <text evidence="1">The sequence shown here is derived from an EMBL/GenBank/DDBJ whole genome shotgun (WGS) entry which is preliminary data.</text>
</comment>
<keyword evidence="2" id="KW-1185">Reference proteome</keyword>
<accession>A0ABT3C9Z7</accession>
<name>A0ABT3C9Z7_9MYCO</name>
<sequence>MEVVPSAVDLSSTTEVTISAEMGASASAASAALLGVTPMGLDADSAEFAAALSAAGGQYLGMTAEHVGSRLGLAADQSISSLTYQATDAINAVSGLSF</sequence>
<protein>
    <submittedName>
        <fullName evidence="1">PE domain-containing protein</fullName>
    </submittedName>
</protein>
<dbReference type="Proteomes" id="UP001526201">
    <property type="component" value="Unassembled WGS sequence"/>
</dbReference>
<evidence type="ECO:0000313" key="2">
    <source>
        <dbReference type="Proteomes" id="UP001526201"/>
    </source>
</evidence>
<gene>
    <name evidence="1" type="ORF">H7J73_09220</name>
</gene>